<evidence type="ECO:0000256" key="1">
    <source>
        <dbReference type="SAM" id="Phobius"/>
    </source>
</evidence>
<keyword evidence="1" id="KW-1133">Transmembrane helix</keyword>
<dbReference type="GeneID" id="28974900"/>
<proteinExistence type="predicted"/>
<dbReference type="AlphaFoldDB" id="A0A194S0S0"/>
<reference evidence="2 3" key="1">
    <citation type="journal article" date="2015" name="Front. Microbiol.">
        <title>Genome sequence of the plant growth promoting endophytic yeast Rhodotorula graminis WP1.</title>
        <authorList>
            <person name="Firrincieli A."/>
            <person name="Otillar R."/>
            <person name="Salamov A."/>
            <person name="Schmutz J."/>
            <person name="Khan Z."/>
            <person name="Redman R.S."/>
            <person name="Fleck N.D."/>
            <person name="Lindquist E."/>
            <person name="Grigoriev I.V."/>
            <person name="Doty S.L."/>
        </authorList>
    </citation>
    <scope>NUCLEOTIDE SEQUENCE [LARGE SCALE GENOMIC DNA]</scope>
    <source>
        <strain evidence="2 3">WP1</strain>
    </source>
</reference>
<protein>
    <submittedName>
        <fullName evidence="2">Uncharacterized protein</fullName>
    </submittedName>
</protein>
<dbReference type="Proteomes" id="UP000053890">
    <property type="component" value="Unassembled WGS sequence"/>
</dbReference>
<keyword evidence="1" id="KW-0472">Membrane</keyword>
<sequence length="255" mass="27293">MARWIDLDRLLRRDGAIRLPVSSADVNHEPESVKSPLANDDHDQLPFVPDADEAAKQGYTSANLLFESLCASVWNAACLVYIESRHSPSPPTAAHLAALVVLLAIPLGVGVVAGAACAFGPGEEETRLREQRGRLKRALCWTGLIGCIAALWPIGARVVRDQPESIQLGLALVLAIVEGVLIHAGSTCPAAEQQGAIALPRTSLDGDDEAVREKGPCGLRRVRDVLAPARRGATMQNTRERTREAVVEVVVLEKA</sequence>
<dbReference type="RefSeq" id="XP_018270189.1">
    <property type="nucleotide sequence ID" value="XM_018414452.1"/>
</dbReference>
<evidence type="ECO:0000313" key="3">
    <source>
        <dbReference type="Proteomes" id="UP000053890"/>
    </source>
</evidence>
<gene>
    <name evidence="2" type="ORF">RHOBADRAFT_44625</name>
</gene>
<feature type="transmembrane region" description="Helical" evidence="1">
    <location>
        <begin position="139"/>
        <end position="159"/>
    </location>
</feature>
<evidence type="ECO:0000313" key="2">
    <source>
        <dbReference type="EMBL" id="KPV74140.1"/>
    </source>
</evidence>
<name>A0A194S0S0_RHOGW</name>
<organism evidence="2 3">
    <name type="scientific">Rhodotorula graminis (strain WP1)</name>
    <dbReference type="NCBI Taxonomy" id="578459"/>
    <lineage>
        <taxon>Eukaryota</taxon>
        <taxon>Fungi</taxon>
        <taxon>Dikarya</taxon>
        <taxon>Basidiomycota</taxon>
        <taxon>Pucciniomycotina</taxon>
        <taxon>Microbotryomycetes</taxon>
        <taxon>Sporidiobolales</taxon>
        <taxon>Sporidiobolaceae</taxon>
        <taxon>Rhodotorula</taxon>
    </lineage>
</organism>
<accession>A0A194S0S0</accession>
<feature type="transmembrane region" description="Helical" evidence="1">
    <location>
        <begin position="64"/>
        <end position="82"/>
    </location>
</feature>
<keyword evidence="1" id="KW-0812">Transmembrane</keyword>
<dbReference type="EMBL" id="KQ474080">
    <property type="protein sequence ID" value="KPV74140.1"/>
    <property type="molecule type" value="Genomic_DNA"/>
</dbReference>
<keyword evidence="3" id="KW-1185">Reference proteome</keyword>
<feature type="transmembrane region" description="Helical" evidence="1">
    <location>
        <begin position="165"/>
        <end position="184"/>
    </location>
</feature>
<feature type="transmembrane region" description="Helical" evidence="1">
    <location>
        <begin position="94"/>
        <end position="119"/>
    </location>
</feature>